<dbReference type="Gene3D" id="3.10.310.10">
    <property type="entry name" value="Diaminopimelate Epimerase, Chain A, domain 1"/>
    <property type="match status" value="2"/>
</dbReference>
<accession>A0AAU7VPX4</accession>
<feature type="binding site" evidence="8">
    <location>
        <position position="192"/>
    </location>
    <ligand>
        <name>substrate</name>
    </ligand>
</feature>
<dbReference type="GO" id="GO:0009089">
    <property type="term" value="P:lysine biosynthetic process via diaminopimelate"/>
    <property type="evidence" value="ECO:0007669"/>
    <property type="project" value="UniProtKB-UniRule"/>
</dbReference>
<dbReference type="RefSeq" id="WP_350344732.1">
    <property type="nucleotide sequence ID" value="NZ_CP158367.1"/>
</dbReference>
<dbReference type="PANTHER" id="PTHR31689">
    <property type="entry name" value="DIAMINOPIMELATE EPIMERASE, CHLOROPLASTIC"/>
    <property type="match status" value="1"/>
</dbReference>
<comment type="subcellular location">
    <subcellularLocation>
        <location evidence="8">Cytoplasm</location>
    </subcellularLocation>
</comment>
<feature type="binding site" evidence="8">
    <location>
        <begin position="220"/>
        <end position="221"/>
    </location>
    <ligand>
        <name>substrate</name>
    </ligand>
</feature>
<evidence type="ECO:0000256" key="2">
    <source>
        <dbReference type="ARBA" id="ARBA00010219"/>
    </source>
</evidence>
<feature type="site" description="Could be important to modulate the pK values of the two catalytic cysteine residues" evidence="8">
    <location>
        <position position="161"/>
    </location>
</feature>
<dbReference type="GO" id="GO:0008837">
    <property type="term" value="F:diaminopimelate epimerase activity"/>
    <property type="evidence" value="ECO:0007669"/>
    <property type="project" value="UniProtKB-UniRule"/>
</dbReference>
<evidence type="ECO:0000313" key="10">
    <source>
        <dbReference type="EMBL" id="XBX75997.1"/>
    </source>
</evidence>
<keyword evidence="8" id="KW-0963">Cytoplasm</keyword>
<organism evidence="10">
    <name type="scientific">Proteinivorax tanatarense</name>
    <dbReference type="NCBI Taxonomy" id="1260629"/>
    <lineage>
        <taxon>Bacteria</taxon>
        <taxon>Bacillati</taxon>
        <taxon>Bacillota</taxon>
        <taxon>Clostridia</taxon>
        <taxon>Eubacteriales</taxon>
        <taxon>Proteinivoracaceae</taxon>
        <taxon>Proteinivorax</taxon>
    </lineage>
</organism>
<evidence type="ECO:0000256" key="8">
    <source>
        <dbReference type="HAMAP-Rule" id="MF_00197"/>
    </source>
</evidence>
<feature type="binding site" evidence="8">
    <location>
        <position position="11"/>
    </location>
    <ligand>
        <name>substrate</name>
    </ligand>
</feature>
<evidence type="ECO:0000256" key="4">
    <source>
        <dbReference type="ARBA" id="ARBA00022605"/>
    </source>
</evidence>
<dbReference type="HAMAP" id="MF_00197">
    <property type="entry name" value="DAP_epimerase"/>
    <property type="match status" value="1"/>
</dbReference>
<keyword evidence="4 8" id="KW-0028">Amino-acid biosynthesis</keyword>
<reference evidence="10" key="1">
    <citation type="journal article" date="2013" name="Extremophiles">
        <title>Proteinivorax tanatarense gen. nov., sp. nov., an anaerobic, haloalkaliphilic, proteolytic bacterium isolated from a decaying algal bloom, and proposal of Proteinivoraceae fam. nov.</title>
        <authorList>
            <person name="Kevbrin V."/>
            <person name="Boltyanskaya Y."/>
            <person name="Zhilina T."/>
            <person name="Kolganova T."/>
            <person name="Lavrentjeva E."/>
            <person name="Kuznetsov B."/>
        </authorList>
    </citation>
    <scope>NUCLEOTIDE SEQUENCE</scope>
    <source>
        <strain evidence="10">Z-910T</strain>
    </source>
</reference>
<dbReference type="EMBL" id="CP158367">
    <property type="protein sequence ID" value="XBX75997.1"/>
    <property type="molecule type" value="Genomic_DNA"/>
</dbReference>
<feature type="site" description="Could be important to modulate the pK values of the two catalytic cysteine residues" evidence="8">
    <location>
        <position position="210"/>
    </location>
</feature>
<keyword evidence="5 8" id="KW-0457">Lysine biosynthesis</keyword>
<feature type="active site" description="Proton donor" evidence="8">
    <location>
        <position position="71"/>
    </location>
</feature>
<dbReference type="PANTHER" id="PTHR31689:SF0">
    <property type="entry name" value="DIAMINOPIMELATE EPIMERASE"/>
    <property type="match status" value="1"/>
</dbReference>
<comment type="subunit">
    <text evidence="8">Homodimer.</text>
</comment>
<evidence type="ECO:0000256" key="6">
    <source>
        <dbReference type="ARBA" id="ARBA00023235"/>
    </source>
</evidence>
<comment type="catalytic activity">
    <reaction evidence="7 8">
        <text>(2S,6S)-2,6-diaminopimelate = meso-2,6-diaminopimelate</text>
        <dbReference type="Rhea" id="RHEA:15393"/>
        <dbReference type="ChEBI" id="CHEBI:57609"/>
        <dbReference type="ChEBI" id="CHEBI:57791"/>
        <dbReference type="EC" id="5.1.1.7"/>
    </reaction>
</comment>
<comment type="function">
    <text evidence="8">Catalyzes the stereoinversion of LL-2,6-diaminopimelate (L,L-DAP) to meso-diaminopimelate (meso-DAP), a precursor of L-lysine and an essential component of the bacterial peptidoglycan.</text>
</comment>
<name>A0AAU7VPX4_9FIRM</name>
<dbReference type="GO" id="GO:0005829">
    <property type="term" value="C:cytosol"/>
    <property type="evidence" value="ECO:0007669"/>
    <property type="project" value="TreeGrafter"/>
</dbReference>
<dbReference type="PROSITE" id="PS01326">
    <property type="entry name" value="DAP_EPIMERASE"/>
    <property type="match status" value="1"/>
</dbReference>
<sequence length="274" mass="30535">MRFEKYQGTGNDFIIFNGLENRLKERETLARKVCHRRFGIGADGMMIVENSNIADVRMDFFNSDGSVAPMCGNGIRCFAKYVYDNKLVDFKNFTVETLAGVMDVNLVIREGLTRLVTINMGKPEFETSKEDVLISNRIINKKLIFKEESYFISVLKMGTLHSVVFVDNLQCIDVNRQGKNIESSPIFTKKTNVNFAQVIDNKNIKVVTYERGVGQTLSCGTGAAATAVVSTLVKGTDNDITAHVPGGKLGIKQLQKEVYMTGPAELICRGIYNF</sequence>
<dbReference type="InterPro" id="IPR001653">
    <property type="entry name" value="DAP_epimerase_DapF"/>
</dbReference>
<comment type="caution">
    <text evidence="8">Lacks conserved residue(s) required for the propagation of feature annotation.</text>
</comment>
<dbReference type="InterPro" id="IPR018510">
    <property type="entry name" value="DAP_epimerase_AS"/>
</dbReference>
<evidence type="ECO:0000256" key="5">
    <source>
        <dbReference type="ARBA" id="ARBA00023154"/>
    </source>
</evidence>
<keyword evidence="6 8" id="KW-0413">Isomerase</keyword>
<comment type="similarity">
    <text evidence="2 8">Belongs to the diaminopimelate epimerase family.</text>
</comment>
<dbReference type="Pfam" id="PF01678">
    <property type="entry name" value="DAP_epimerase"/>
    <property type="match status" value="2"/>
</dbReference>
<dbReference type="SUPFAM" id="SSF54506">
    <property type="entry name" value="Diaminopimelate epimerase-like"/>
    <property type="match status" value="2"/>
</dbReference>
<evidence type="ECO:0000256" key="1">
    <source>
        <dbReference type="ARBA" id="ARBA00005196"/>
    </source>
</evidence>
<feature type="binding site" evidence="8">
    <location>
        <position position="62"/>
    </location>
    <ligand>
        <name>substrate</name>
    </ligand>
</feature>
<proteinExistence type="inferred from homology"/>
<feature type="binding site" evidence="8">
    <location>
        <begin position="72"/>
        <end position="73"/>
    </location>
    <ligand>
        <name>substrate</name>
    </ligand>
</feature>
<evidence type="ECO:0000256" key="7">
    <source>
        <dbReference type="ARBA" id="ARBA00051712"/>
    </source>
</evidence>
<protein>
    <recommendedName>
        <fullName evidence="3 8">Diaminopimelate epimerase</fullName>
        <shortName evidence="8">DAP epimerase</shortName>
        <ecNumber evidence="3 8">5.1.1.7</ecNumber>
    </recommendedName>
    <alternativeName>
        <fullName evidence="8">PLP-independent amino acid racemase</fullName>
    </alternativeName>
</protein>
<dbReference type="EC" id="5.1.1.7" evidence="3 8"/>
<dbReference type="AlphaFoldDB" id="A0AAU7VPX4"/>
<evidence type="ECO:0000256" key="3">
    <source>
        <dbReference type="ARBA" id="ARBA00013080"/>
    </source>
</evidence>
<dbReference type="NCBIfam" id="TIGR00652">
    <property type="entry name" value="DapF"/>
    <property type="match status" value="1"/>
</dbReference>
<comment type="pathway">
    <text evidence="1 8">Amino-acid biosynthesis; L-lysine biosynthesis via DAP pathway; DL-2,6-diaminopimelate from LL-2,6-diaminopimelate: step 1/1.</text>
</comment>
<gene>
    <name evidence="8 10" type="primary">dapF</name>
    <name evidence="10" type="ORF">PRVXT_001164</name>
</gene>
<feature type="active site" description="Proton acceptor" evidence="8">
    <location>
        <position position="219"/>
    </location>
</feature>
<feature type="active site" evidence="9">
    <location>
        <position position="71"/>
    </location>
</feature>
<reference evidence="10" key="2">
    <citation type="submission" date="2024-06" db="EMBL/GenBank/DDBJ databases">
        <authorList>
            <person name="Petrova K.O."/>
            <person name="Toshchakov S.V."/>
            <person name="Boltjanskaja Y.V."/>
            <person name="Kevbrin V."/>
        </authorList>
    </citation>
    <scope>NUCLEOTIDE SEQUENCE</scope>
    <source>
        <strain evidence="10">Z-910T</strain>
    </source>
</reference>
<evidence type="ECO:0000256" key="9">
    <source>
        <dbReference type="PROSITE-ProRule" id="PRU10125"/>
    </source>
</evidence>
<feature type="binding site" evidence="8">
    <location>
        <begin position="210"/>
        <end position="211"/>
    </location>
    <ligand>
        <name>substrate</name>
    </ligand>
</feature>